<feature type="domain" description="PPC89 centrosome localisation" evidence="2">
    <location>
        <begin position="312"/>
        <end position="366"/>
    </location>
</feature>
<evidence type="ECO:0000313" key="4">
    <source>
        <dbReference type="Proteomes" id="UP001307889"/>
    </source>
</evidence>
<keyword evidence="1" id="KW-0175">Coiled coil</keyword>
<keyword evidence="4" id="KW-1185">Reference proteome</keyword>
<dbReference type="Proteomes" id="UP001307889">
    <property type="component" value="Chromosome 2"/>
</dbReference>
<dbReference type="EMBL" id="AP028910">
    <property type="protein sequence ID" value="BES90099.1"/>
    <property type="molecule type" value="Genomic_DNA"/>
</dbReference>
<evidence type="ECO:0000313" key="3">
    <source>
        <dbReference type="EMBL" id="BES90099.1"/>
    </source>
</evidence>
<gene>
    <name evidence="3" type="ORF">NTJ_02906</name>
</gene>
<sequence length="385" mass="44080">MFQRGKDSDENLVLRQCENILLKNMKDSGRHIRQKTLDCRRKKSTCLDSTMGRQGSCQNCKAARIDGDLINKAVDMDVAKHAATCDNKIVGSLEAQLELLRSELTLSRNQVKERNAQLKTLETLVNHQSDVMKHSCEGSTSLSKVVQLIQVAVELQNQQVANIKNIEKRIKLLERPRISQVCLPTCKTLEKRDPCKMQCRLNAPDQGKYQAVTRNEATQYDADPSESRVLITSVDKTVASEELNPKETIDKRLYDEMRSQFEDKEGKLKRMNCQMSDTIKTLEDQIQFLKKKLEKLDEEKSTALESVKRSNEENRTLQQQLTSLTEQNSRSSVNIRKLDEERDKIIKELDSADEEIAKLKNQLRTADERGAGFEAQYKSSAEQNW</sequence>
<dbReference type="InterPro" id="IPR025925">
    <property type="entry name" value="PPC89_CLD"/>
</dbReference>
<feature type="coiled-coil region" evidence="1">
    <location>
        <begin position="254"/>
        <end position="376"/>
    </location>
</feature>
<reference evidence="3 4" key="1">
    <citation type="submission" date="2023-09" db="EMBL/GenBank/DDBJ databases">
        <title>Nesidiocoris tenuis whole genome shotgun sequence.</title>
        <authorList>
            <person name="Shibata T."/>
            <person name="Shimoda M."/>
            <person name="Kobayashi T."/>
            <person name="Uehara T."/>
        </authorList>
    </citation>
    <scope>NUCLEOTIDE SEQUENCE [LARGE SCALE GENOMIC DNA]</scope>
    <source>
        <strain evidence="3 4">Japan</strain>
    </source>
</reference>
<dbReference type="Pfam" id="PF14197">
    <property type="entry name" value="Cep57_CLD_2"/>
    <property type="match status" value="1"/>
</dbReference>
<name>A0ABN7ACU8_9HEMI</name>
<evidence type="ECO:0000259" key="2">
    <source>
        <dbReference type="Pfam" id="PF14197"/>
    </source>
</evidence>
<protein>
    <recommendedName>
        <fullName evidence="2">PPC89 centrosome localisation domain-containing protein</fullName>
    </recommendedName>
</protein>
<proteinExistence type="predicted"/>
<evidence type="ECO:0000256" key="1">
    <source>
        <dbReference type="SAM" id="Coils"/>
    </source>
</evidence>
<dbReference type="Gene3D" id="6.10.250.3110">
    <property type="match status" value="1"/>
</dbReference>
<accession>A0ABN7ACU8</accession>
<organism evidence="3 4">
    <name type="scientific">Nesidiocoris tenuis</name>
    <dbReference type="NCBI Taxonomy" id="355587"/>
    <lineage>
        <taxon>Eukaryota</taxon>
        <taxon>Metazoa</taxon>
        <taxon>Ecdysozoa</taxon>
        <taxon>Arthropoda</taxon>
        <taxon>Hexapoda</taxon>
        <taxon>Insecta</taxon>
        <taxon>Pterygota</taxon>
        <taxon>Neoptera</taxon>
        <taxon>Paraneoptera</taxon>
        <taxon>Hemiptera</taxon>
        <taxon>Heteroptera</taxon>
        <taxon>Panheteroptera</taxon>
        <taxon>Cimicomorpha</taxon>
        <taxon>Miridae</taxon>
        <taxon>Dicyphina</taxon>
        <taxon>Nesidiocoris</taxon>
    </lineage>
</organism>